<dbReference type="Proteomes" id="UP000054217">
    <property type="component" value="Unassembled WGS sequence"/>
</dbReference>
<gene>
    <name evidence="1" type="ORF">M404DRAFT_555281</name>
</gene>
<dbReference type="HOGENOM" id="CLU_1768856_0_0_1"/>
<evidence type="ECO:0000313" key="2">
    <source>
        <dbReference type="Proteomes" id="UP000054217"/>
    </source>
</evidence>
<keyword evidence="2" id="KW-1185">Reference proteome</keyword>
<evidence type="ECO:0000313" key="1">
    <source>
        <dbReference type="EMBL" id="KIN93108.1"/>
    </source>
</evidence>
<dbReference type="AlphaFoldDB" id="A0A0C3NC06"/>
<reference evidence="2" key="2">
    <citation type="submission" date="2015-01" db="EMBL/GenBank/DDBJ databases">
        <title>Evolutionary Origins and Diversification of the Mycorrhizal Mutualists.</title>
        <authorList>
            <consortium name="DOE Joint Genome Institute"/>
            <consortium name="Mycorrhizal Genomics Consortium"/>
            <person name="Kohler A."/>
            <person name="Kuo A."/>
            <person name="Nagy L.G."/>
            <person name="Floudas D."/>
            <person name="Copeland A."/>
            <person name="Barry K.W."/>
            <person name="Cichocki N."/>
            <person name="Veneault-Fourrey C."/>
            <person name="LaButti K."/>
            <person name="Lindquist E.A."/>
            <person name="Lipzen A."/>
            <person name="Lundell T."/>
            <person name="Morin E."/>
            <person name="Murat C."/>
            <person name="Riley R."/>
            <person name="Ohm R."/>
            <person name="Sun H."/>
            <person name="Tunlid A."/>
            <person name="Henrissat B."/>
            <person name="Grigoriev I.V."/>
            <person name="Hibbett D.S."/>
            <person name="Martin F."/>
        </authorList>
    </citation>
    <scope>NUCLEOTIDE SEQUENCE [LARGE SCALE GENOMIC DNA]</scope>
    <source>
        <strain evidence="2">Marx 270</strain>
    </source>
</reference>
<dbReference type="OrthoDB" id="2685413at2759"/>
<accession>A0A0C3NC06</accession>
<dbReference type="EMBL" id="KN832224">
    <property type="protein sequence ID" value="KIN93108.1"/>
    <property type="molecule type" value="Genomic_DNA"/>
</dbReference>
<sequence>MTIPGDLSLGLAGWLVPRNVSALVLDMEGAAVDVVSFLKQIRPGIPTSLKYVGITNMRIRSAQVVVEHGFPQVRVVAIGQNVWSVIKGRSAEFGSSDALRAGRSVEEAGQVSDISVEQWPYRRVRFHRKEWLELMECGDAVWRGVGG</sequence>
<dbReference type="InParanoid" id="A0A0C3NC06"/>
<proteinExistence type="predicted"/>
<name>A0A0C3NC06_PISTI</name>
<dbReference type="STRING" id="870435.A0A0C3NC06"/>
<reference evidence="1 2" key="1">
    <citation type="submission" date="2014-04" db="EMBL/GenBank/DDBJ databases">
        <authorList>
            <consortium name="DOE Joint Genome Institute"/>
            <person name="Kuo A."/>
            <person name="Kohler A."/>
            <person name="Costa M.D."/>
            <person name="Nagy L.G."/>
            <person name="Floudas D."/>
            <person name="Copeland A."/>
            <person name="Barry K.W."/>
            <person name="Cichocki N."/>
            <person name="Veneault-Fourrey C."/>
            <person name="LaButti K."/>
            <person name="Lindquist E.A."/>
            <person name="Lipzen A."/>
            <person name="Lundell T."/>
            <person name="Morin E."/>
            <person name="Murat C."/>
            <person name="Sun H."/>
            <person name="Tunlid A."/>
            <person name="Henrissat B."/>
            <person name="Grigoriev I.V."/>
            <person name="Hibbett D.S."/>
            <person name="Martin F."/>
            <person name="Nordberg H.P."/>
            <person name="Cantor M.N."/>
            <person name="Hua S.X."/>
        </authorList>
    </citation>
    <scope>NUCLEOTIDE SEQUENCE [LARGE SCALE GENOMIC DNA]</scope>
    <source>
        <strain evidence="1 2">Marx 270</strain>
    </source>
</reference>
<organism evidence="1 2">
    <name type="scientific">Pisolithus tinctorius Marx 270</name>
    <dbReference type="NCBI Taxonomy" id="870435"/>
    <lineage>
        <taxon>Eukaryota</taxon>
        <taxon>Fungi</taxon>
        <taxon>Dikarya</taxon>
        <taxon>Basidiomycota</taxon>
        <taxon>Agaricomycotina</taxon>
        <taxon>Agaricomycetes</taxon>
        <taxon>Agaricomycetidae</taxon>
        <taxon>Boletales</taxon>
        <taxon>Sclerodermatineae</taxon>
        <taxon>Pisolithaceae</taxon>
        <taxon>Pisolithus</taxon>
    </lineage>
</organism>
<protein>
    <submittedName>
        <fullName evidence="1">Uncharacterized protein</fullName>
    </submittedName>
</protein>